<proteinExistence type="predicted"/>
<gene>
    <name evidence="1" type="ORF">UFOPK2992_00252</name>
</gene>
<sequence length="253" mass="25863">MHRPQRCSSHELVITDMTLIAVGTVNGSCGATTLAYDLVARAGNGALLIEADPDGGCLAACLDVALKPGLMELAGAARTGIDADDVWRFAQTTRDGVAVVVAHPSAEQTNAALRAALGHVLAAVAGVDTIVVVDIGRIRPGSASLAAAASADHTIVVSNNSLEATVALAHRSQLLSACASPMVVLNTAQPYGVADVADATHQRVWGVIAAARTQRQQRSRDAALDALLRDLCASSDGDGVEETAFATPLQVTA</sequence>
<dbReference type="SUPFAM" id="SSF52540">
    <property type="entry name" value="P-loop containing nucleoside triphosphate hydrolases"/>
    <property type="match status" value="1"/>
</dbReference>
<organism evidence="1">
    <name type="scientific">freshwater metagenome</name>
    <dbReference type="NCBI Taxonomy" id="449393"/>
    <lineage>
        <taxon>unclassified sequences</taxon>
        <taxon>metagenomes</taxon>
        <taxon>ecological metagenomes</taxon>
    </lineage>
</organism>
<dbReference type="AlphaFoldDB" id="A0A6J6WUA4"/>
<reference evidence="1" key="1">
    <citation type="submission" date="2020-05" db="EMBL/GenBank/DDBJ databases">
        <authorList>
            <person name="Chiriac C."/>
            <person name="Salcher M."/>
            <person name="Ghai R."/>
            <person name="Kavagutti S V."/>
        </authorList>
    </citation>
    <scope>NUCLEOTIDE SEQUENCE</scope>
</reference>
<name>A0A6J6WUA4_9ZZZZ</name>
<dbReference type="Gene3D" id="3.40.50.300">
    <property type="entry name" value="P-loop containing nucleotide triphosphate hydrolases"/>
    <property type="match status" value="1"/>
</dbReference>
<dbReference type="InterPro" id="IPR027417">
    <property type="entry name" value="P-loop_NTPase"/>
</dbReference>
<dbReference type="EMBL" id="CAFAAI010000023">
    <property type="protein sequence ID" value="CAB4788841.1"/>
    <property type="molecule type" value="Genomic_DNA"/>
</dbReference>
<protein>
    <submittedName>
        <fullName evidence="1">Unannotated protein</fullName>
    </submittedName>
</protein>
<accession>A0A6J6WUA4</accession>
<evidence type="ECO:0000313" key="1">
    <source>
        <dbReference type="EMBL" id="CAB4788841.1"/>
    </source>
</evidence>